<name>A0A6J5MAP4_9CAUD</name>
<proteinExistence type="predicted"/>
<reference evidence="1" key="1">
    <citation type="submission" date="2020-04" db="EMBL/GenBank/DDBJ databases">
        <authorList>
            <person name="Chiriac C."/>
            <person name="Salcher M."/>
            <person name="Ghai R."/>
            <person name="Kavagutti S V."/>
        </authorList>
    </citation>
    <scope>NUCLEOTIDE SEQUENCE</scope>
</reference>
<evidence type="ECO:0000313" key="1">
    <source>
        <dbReference type="EMBL" id="CAB4143774.1"/>
    </source>
</evidence>
<sequence>MNLEIEAHEGELKALRKFYNTFRHIDLAEKLGNIYFICGEGGEKDQNNLPKQIHVCPAYGVDWFQVYERTDKTAGPEW</sequence>
<organism evidence="1">
    <name type="scientific">uncultured Caudovirales phage</name>
    <dbReference type="NCBI Taxonomy" id="2100421"/>
    <lineage>
        <taxon>Viruses</taxon>
        <taxon>Duplodnaviria</taxon>
        <taxon>Heunggongvirae</taxon>
        <taxon>Uroviricota</taxon>
        <taxon>Caudoviricetes</taxon>
        <taxon>Peduoviridae</taxon>
        <taxon>Maltschvirus</taxon>
        <taxon>Maltschvirus maltsch</taxon>
    </lineage>
</organism>
<protein>
    <submittedName>
        <fullName evidence="1">Uncharacterized protein</fullName>
    </submittedName>
</protein>
<dbReference type="EMBL" id="LR796423">
    <property type="protein sequence ID" value="CAB4143774.1"/>
    <property type="molecule type" value="Genomic_DNA"/>
</dbReference>
<accession>A0A6J5MAP4</accession>
<gene>
    <name evidence="1" type="ORF">UFOVP447_233</name>
</gene>